<dbReference type="AlphaFoldDB" id="A0A4R5DSC1"/>
<organism evidence="2 3">
    <name type="scientific">Jiangella asiatica</name>
    <dbReference type="NCBI Taxonomy" id="2530372"/>
    <lineage>
        <taxon>Bacteria</taxon>
        <taxon>Bacillati</taxon>
        <taxon>Actinomycetota</taxon>
        <taxon>Actinomycetes</taxon>
        <taxon>Jiangellales</taxon>
        <taxon>Jiangellaceae</taxon>
        <taxon>Jiangella</taxon>
    </lineage>
</organism>
<name>A0A4R5DSC1_9ACTN</name>
<dbReference type="Pfam" id="PF14486">
    <property type="entry name" value="DUF4432"/>
    <property type="match status" value="1"/>
</dbReference>
<dbReference type="Gene3D" id="2.70.98.10">
    <property type="match status" value="1"/>
</dbReference>
<gene>
    <name evidence="2" type="ORF">E1269_02330</name>
</gene>
<dbReference type="SUPFAM" id="SSF74650">
    <property type="entry name" value="Galactose mutarotase-like"/>
    <property type="match status" value="1"/>
</dbReference>
<feature type="region of interest" description="Disordered" evidence="1">
    <location>
        <begin position="217"/>
        <end position="238"/>
    </location>
</feature>
<dbReference type="CDD" id="cd01081">
    <property type="entry name" value="Aldose_epim"/>
    <property type="match status" value="1"/>
</dbReference>
<proteinExistence type="predicted"/>
<dbReference type="GO" id="GO:0003824">
    <property type="term" value="F:catalytic activity"/>
    <property type="evidence" value="ECO:0007669"/>
    <property type="project" value="InterPro"/>
</dbReference>
<accession>A0A4R5DSC1</accession>
<dbReference type="InterPro" id="IPR014718">
    <property type="entry name" value="GH-type_carb-bd"/>
</dbReference>
<dbReference type="Proteomes" id="UP000294739">
    <property type="component" value="Unassembled WGS sequence"/>
</dbReference>
<evidence type="ECO:0000313" key="3">
    <source>
        <dbReference type="Proteomes" id="UP000294739"/>
    </source>
</evidence>
<dbReference type="InterPro" id="IPR027839">
    <property type="entry name" value="DUF4432"/>
</dbReference>
<dbReference type="EMBL" id="SMKZ01000002">
    <property type="protein sequence ID" value="TDE14971.1"/>
    <property type="molecule type" value="Genomic_DNA"/>
</dbReference>
<evidence type="ECO:0000313" key="2">
    <source>
        <dbReference type="EMBL" id="TDE14971.1"/>
    </source>
</evidence>
<comment type="caution">
    <text evidence="2">The sequence shown here is derived from an EMBL/GenBank/DDBJ whole genome shotgun (WGS) entry which is preliminary data.</text>
</comment>
<keyword evidence="3" id="KW-1185">Reference proteome</keyword>
<evidence type="ECO:0000256" key="1">
    <source>
        <dbReference type="SAM" id="MobiDB-lite"/>
    </source>
</evidence>
<dbReference type="InParanoid" id="A0A4R5DSC1"/>
<dbReference type="GO" id="GO:0030246">
    <property type="term" value="F:carbohydrate binding"/>
    <property type="evidence" value="ECO:0007669"/>
    <property type="project" value="InterPro"/>
</dbReference>
<protein>
    <submittedName>
        <fullName evidence="2">Aldose 1-epimerase</fullName>
    </submittedName>
</protein>
<dbReference type="InterPro" id="IPR011013">
    <property type="entry name" value="Gal_mutarotase_sf_dom"/>
</dbReference>
<dbReference type="OrthoDB" id="2528227at2"/>
<reference evidence="2 3" key="1">
    <citation type="submission" date="2019-03" db="EMBL/GenBank/DDBJ databases">
        <title>Draft genome sequences of novel Actinobacteria.</title>
        <authorList>
            <person name="Sahin N."/>
            <person name="Ay H."/>
            <person name="Saygin H."/>
        </authorList>
    </citation>
    <scope>NUCLEOTIDE SEQUENCE [LARGE SCALE GENOMIC DNA]</scope>
    <source>
        <strain evidence="2 3">5K138</strain>
    </source>
</reference>
<sequence>MTRCTRPRSRPLRCLLPIRRPNGRRPSVSDIRVSTSRGWEIVHLGSDELDVDVVPGKGGDVTSVRWRPLGVDVMWHTRWGLRVRGESVTAGSSETLLMHAYPGGWQTVFPNGGDAAVEHGVEWGMHGEAWLAAYDWRADGPGAVELSTQLVRSPFSVVKRITVTGPTVTVAETATNEAAEPIEVMWSQHPAFGAPLIGPGARVETSARTVHRDPSAHAAWPALPGAGPDDGADLSRLPEPRSGVSRLAYLGDFAEGRAGIVNDELGLRADLTWDASLMPYAWYWLEAGGRTGFPFYSDAYVLALEPATSWPGRGIATVRRTTGTQITIDPGQSRTSSVSLTLAVP</sequence>
<dbReference type="GO" id="GO:0005975">
    <property type="term" value="P:carbohydrate metabolic process"/>
    <property type="evidence" value="ECO:0007669"/>
    <property type="project" value="InterPro"/>
</dbReference>